<keyword evidence="2" id="KW-1185">Reference proteome</keyword>
<protein>
    <submittedName>
        <fullName evidence="1">Uncharacterized protein</fullName>
    </submittedName>
</protein>
<proteinExistence type="predicted"/>
<dbReference type="EMBL" id="JOKH01000001">
    <property type="protein sequence ID" value="KEQ19420.1"/>
    <property type="molecule type" value="Genomic_DNA"/>
</dbReference>
<comment type="caution">
    <text evidence="1">The sequence shown here is derived from an EMBL/GenBank/DDBJ whole genome shotgun (WGS) entry which is preliminary data.</text>
</comment>
<organism evidence="1 2">
    <name type="scientific">Endozoicomonas numazuensis</name>
    <dbReference type="NCBI Taxonomy" id="1137799"/>
    <lineage>
        <taxon>Bacteria</taxon>
        <taxon>Pseudomonadati</taxon>
        <taxon>Pseudomonadota</taxon>
        <taxon>Gammaproteobacteria</taxon>
        <taxon>Oceanospirillales</taxon>
        <taxon>Endozoicomonadaceae</taxon>
        <taxon>Endozoicomonas</taxon>
    </lineage>
</organism>
<reference evidence="1 2" key="1">
    <citation type="submission" date="2014-06" db="EMBL/GenBank/DDBJ databases">
        <title>Whole Genome Sequences of Three Symbiotic Endozoicomonas Bacteria.</title>
        <authorList>
            <person name="Neave M.J."/>
            <person name="Apprill A."/>
            <person name="Voolstra C.R."/>
        </authorList>
    </citation>
    <scope>NUCLEOTIDE SEQUENCE [LARGE SCALE GENOMIC DNA]</scope>
    <source>
        <strain evidence="1 2">DSM 25634</strain>
    </source>
</reference>
<evidence type="ECO:0000313" key="2">
    <source>
        <dbReference type="Proteomes" id="UP000028073"/>
    </source>
</evidence>
<dbReference type="Proteomes" id="UP000028073">
    <property type="component" value="Unassembled WGS sequence"/>
</dbReference>
<dbReference type="RefSeq" id="WP_034833257.1">
    <property type="nucleotide sequence ID" value="NZ_JOKH01000001.1"/>
</dbReference>
<gene>
    <name evidence="1" type="ORF">GZ78_05575</name>
</gene>
<dbReference type="AlphaFoldDB" id="A0A081NLU7"/>
<accession>A0A081NLU7</accession>
<evidence type="ECO:0000313" key="1">
    <source>
        <dbReference type="EMBL" id="KEQ19420.1"/>
    </source>
</evidence>
<dbReference type="OrthoDB" id="9828082at2"/>
<name>A0A081NLU7_9GAMM</name>
<sequence>MSNTKKNNLSEDIHASGFPAFEQHLLYLKLAIQKFALSIGSSVRKSSSGNFGTWPEQLEQLRWRYKLRFIDFYPVKKSWVNETDLLPVWAQEALKSQQLYLIAYVPFQNVHSAVYLGADKSMAAGCLSSGIEADEAISTWCRRSGFTVTGVCLNSFLNEETLNRLASRSADTRYLLTDLPFVH</sequence>